<dbReference type="Proteomes" id="UP000095468">
    <property type="component" value="Unassembled WGS sequence"/>
</dbReference>
<proteinExistence type="predicted"/>
<evidence type="ECO:0000313" key="2">
    <source>
        <dbReference type="Proteomes" id="UP000095468"/>
    </source>
</evidence>
<dbReference type="AlphaFoldDB" id="A0A174GN95"/>
<dbReference type="EMBL" id="CYYP01000038">
    <property type="protein sequence ID" value="CUO62379.1"/>
    <property type="molecule type" value="Genomic_DNA"/>
</dbReference>
<name>A0A174GN95_9ACTN</name>
<accession>A0A174GN95</accession>
<reference evidence="1 2" key="1">
    <citation type="submission" date="2015-09" db="EMBL/GenBank/DDBJ databases">
        <authorList>
            <consortium name="Pathogen Informatics"/>
        </authorList>
    </citation>
    <scope>NUCLEOTIDE SEQUENCE [LARGE SCALE GENOMIC DNA]</scope>
    <source>
        <strain evidence="1 2">2789STDY5608823</strain>
    </source>
</reference>
<organism evidence="1 2">
    <name type="scientific">Collinsella aerofaciens</name>
    <dbReference type="NCBI Taxonomy" id="74426"/>
    <lineage>
        <taxon>Bacteria</taxon>
        <taxon>Bacillati</taxon>
        <taxon>Actinomycetota</taxon>
        <taxon>Coriobacteriia</taxon>
        <taxon>Coriobacteriales</taxon>
        <taxon>Coriobacteriaceae</taxon>
        <taxon>Collinsella</taxon>
    </lineage>
</organism>
<gene>
    <name evidence="1" type="ORF">ERS852381_01941</name>
</gene>
<sequence>MDRARGDGAGGAGVVVGGADRHDLLAVAVGGLEDGAGDVRPALHGAGAGAVVGAVGGVRPQHVEDGLRHVARERQAAQLVVHDGDLVQLVVRVGDAVGERLHRLDEVVPLADDPGAAHDVVAGASGHGDVAGGLGLAVDGKRAEGLLLVVHLRGAVEDVVAGHVHEGDPVPGAGAGEKGGAGRVGLPGGHAALGGLGFIHGRVGAAVDHGAVERPVVLRIGLRVGHVEGVDVAEVEALGDAALLGERTHRMAKLAVAAGDEGALRRHGDDVGEHRVVEVGLGDGGLVERDGPLDGELGVGEVHEGVRPLELQRPVGVHQVGVGGAVLQRLEGVAHAARDVDGLGRVQGAGEHLSVGGAALTKVHPGAEDAAAGHGDELVPGLGVDAARDALLVVVGDVVLDDL</sequence>
<protein>
    <submittedName>
        <fullName evidence="1">Uncharacterized protein</fullName>
    </submittedName>
</protein>
<evidence type="ECO:0000313" key="1">
    <source>
        <dbReference type="EMBL" id="CUO62379.1"/>
    </source>
</evidence>